<evidence type="ECO:0000256" key="3">
    <source>
        <dbReference type="ARBA" id="ARBA00022741"/>
    </source>
</evidence>
<feature type="binding site" evidence="6">
    <location>
        <position position="70"/>
    </location>
    <ligand>
        <name>ATP</name>
        <dbReference type="ChEBI" id="CHEBI:30616"/>
    </ligand>
</feature>
<protein>
    <recommendedName>
        <fullName evidence="1">non-specific serine/threonine protein kinase</fullName>
        <ecNumber evidence="1">2.7.11.1</ecNumber>
    </recommendedName>
</protein>
<keyword evidence="7" id="KW-0812">Transmembrane</keyword>
<accession>A0A9P1KHA7</accession>
<evidence type="ECO:0000313" key="10">
    <source>
        <dbReference type="Proteomes" id="UP000032946"/>
    </source>
</evidence>
<evidence type="ECO:0000256" key="6">
    <source>
        <dbReference type="PROSITE-ProRule" id="PRU10141"/>
    </source>
</evidence>
<proteinExistence type="predicted"/>
<dbReference type="SMART" id="SM00220">
    <property type="entry name" value="S_TKc"/>
    <property type="match status" value="1"/>
</dbReference>
<evidence type="ECO:0000259" key="8">
    <source>
        <dbReference type="PROSITE" id="PS50011"/>
    </source>
</evidence>
<reference evidence="9 10" key="1">
    <citation type="submission" date="2014-02" db="EMBL/GenBank/DDBJ databases">
        <authorList>
            <person name="Genoscope - CEA"/>
        </authorList>
    </citation>
    <scope>NUCLEOTIDE SEQUENCE [LARGE SCALE GENOMIC DNA]</scope>
    <source>
        <strain evidence="9 10">PCC 8005</strain>
    </source>
</reference>
<evidence type="ECO:0000256" key="4">
    <source>
        <dbReference type="ARBA" id="ARBA00022777"/>
    </source>
</evidence>
<dbReference type="AlphaFoldDB" id="A0A9P1KHA7"/>
<feature type="transmembrane region" description="Helical" evidence="7">
    <location>
        <begin position="323"/>
        <end position="346"/>
    </location>
</feature>
<evidence type="ECO:0000256" key="2">
    <source>
        <dbReference type="ARBA" id="ARBA00022679"/>
    </source>
</evidence>
<dbReference type="PROSITE" id="PS50011">
    <property type="entry name" value="PROTEIN_KINASE_DOM"/>
    <property type="match status" value="1"/>
</dbReference>
<name>A0A9P1KHA7_9CYAN</name>
<evidence type="ECO:0000256" key="1">
    <source>
        <dbReference type="ARBA" id="ARBA00012513"/>
    </source>
</evidence>
<keyword evidence="10" id="KW-1185">Reference proteome</keyword>
<keyword evidence="2" id="KW-0808">Transferase</keyword>
<dbReference type="GO" id="GO:0004674">
    <property type="term" value="F:protein serine/threonine kinase activity"/>
    <property type="evidence" value="ECO:0007669"/>
    <property type="project" value="UniProtKB-KW"/>
</dbReference>
<dbReference type="Gene3D" id="1.10.510.10">
    <property type="entry name" value="Transferase(Phosphotransferase) domain 1"/>
    <property type="match status" value="1"/>
</dbReference>
<gene>
    <name evidence="9" type="ORF">ARTHRO_41399</name>
</gene>
<dbReference type="InterPro" id="IPR011009">
    <property type="entry name" value="Kinase-like_dom_sf"/>
</dbReference>
<dbReference type="Pfam" id="PF00069">
    <property type="entry name" value="Pkinase"/>
    <property type="match status" value="1"/>
</dbReference>
<dbReference type="InterPro" id="IPR000719">
    <property type="entry name" value="Prot_kinase_dom"/>
</dbReference>
<dbReference type="EMBL" id="FO818640">
    <property type="protein sequence ID" value="CDM96990.1"/>
    <property type="molecule type" value="Genomic_DNA"/>
</dbReference>
<keyword evidence="5 6" id="KW-0067">ATP-binding</keyword>
<keyword evidence="7" id="KW-0472">Membrane</keyword>
<dbReference type="CDD" id="cd14014">
    <property type="entry name" value="STKc_PknB_like"/>
    <property type="match status" value="1"/>
</dbReference>
<dbReference type="InterPro" id="IPR008271">
    <property type="entry name" value="Ser/Thr_kinase_AS"/>
</dbReference>
<keyword evidence="4 9" id="KW-0418">Kinase</keyword>
<evidence type="ECO:0000256" key="7">
    <source>
        <dbReference type="SAM" id="Phobius"/>
    </source>
</evidence>
<keyword evidence="3 6" id="KW-0547">Nucleotide-binding</keyword>
<feature type="domain" description="Protein kinase" evidence="8">
    <location>
        <begin position="41"/>
        <end position="309"/>
    </location>
</feature>
<evidence type="ECO:0000256" key="5">
    <source>
        <dbReference type="ARBA" id="ARBA00022840"/>
    </source>
</evidence>
<dbReference type="PROSITE" id="PS00108">
    <property type="entry name" value="PROTEIN_KINASE_ST"/>
    <property type="match status" value="1"/>
</dbReference>
<dbReference type="GO" id="GO:0005524">
    <property type="term" value="F:ATP binding"/>
    <property type="evidence" value="ECO:0007669"/>
    <property type="project" value="UniProtKB-UniRule"/>
</dbReference>
<sequence length="348" mass="38868">MSHRVSVSATQAAADFGKIRPYFIDSIMLWQNGQKLNNGNYMVDRILGQGRFSVTYLAKEVRTNGYVAIKTLNPDASMLKDLKPSEREKYATKFYDEALKLSQCQHPHIVKVREIFDEAVREGWFANTRYPCIVMDYIDGVSLGQRGEPQLPEKIALGYIQQIGSALISVHQRGLLHRDLKPGNIMIRAGKQEAILIDFGLARSFDHPLTQQITVDGFAPIELYSHLEPKGPWTDVYSLAATLYVLLTGKKPESALDRHDTDSDVHLTPPRLHNPKISQKVNQAIVHAMALIPGDRTQSVPEFLRELGIGRWSPIPQWDSLPIPLQLAATVAGILGAIATIIALFLNK</sequence>
<dbReference type="Proteomes" id="UP000032946">
    <property type="component" value="Chromosome"/>
</dbReference>
<keyword evidence="9" id="KW-0723">Serine/threonine-protein kinase</keyword>
<dbReference type="EC" id="2.7.11.1" evidence="1"/>
<keyword evidence="7" id="KW-1133">Transmembrane helix</keyword>
<dbReference type="PROSITE" id="PS00107">
    <property type="entry name" value="PROTEIN_KINASE_ATP"/>
    <property type="match status" value="1"/>
</dbReference>
<evidence type="ECO:0000313" key="9">
    <source>
        <dbReference type="EMBL" id="CDM96990.1"/>
    </source>
</evidence>
<organism evidence="9 10">
    <name type="scientific">Limnospira indica PCC 8005</name>
    <dbReference type="NCBI Taxonomy" id="376219"/>
    <lineage>
        <taxon>Bacteria</taxon>
        <taxon>Bacillati</taxon>
        <taxon>Cyanobacteriota</taxon>
        <taxon>Cyanophyceae</taxon>
        <taxon>Oscillatoriophycideae</taxon>
        <taxon>Oscillatoriales</taxon>
        <taxon>Sirenicapillariaceae</taxon>
        <taxon>Limnospira</taxon>
    </lineage>
</organism>
<dbReference type="PANTHER" id="PTHR43289:SF6">
    <property type="entry name" value="SERINE_THREONINE-PROTEIN KINASE NEKL-3"/>
    <property type="match status" value="1"/>
</dbReference>
<dbReference type="InterPro" id="IPR017441">
    <property type="entry name" value="Protein_kinase_ATP_BS"/>
</dbReference>
<dbReference type="SUPFAM" id="SSF56112">
    <property type="entry name" value="Protein kinase-like (PK-like)"/>
    <property type="match status" value="1"/>
</dbReference>
<dbReference type="PANTHER" id="PTHR43289">
    <property type="entry name" value="MITOGEN-ACTIVATED PROTEIN KINASE KINASE KINASE 20-RELATED"/>
    <property type="match status" value="1"/>
</dbReference>